<feature type="region of interest" description="Disordered" evidence="1">
    <location>
        <begin position="168"/>
        <end position="199"/>
    </location>
</feature>
<dbReference type="InterPro" id="IPR016181">
    <property type="entry name" value="Acyl_CoA_acyltransferase"/>
</dbReference>
<feature type="compositionally biased region" description="Polar residues" evidence="1">
    <location>
        <begin position="1"/>
        <end position="26"/>
    </location>
</feature>
<dbReference type="InterPro" id="IPR000182">
    <property type="entry name" value="GNAT_dom"/>
</dbReference>
<comment type="caution">
    <text evidence="3">The sequence shown here is derived from an EMBL/GenBank/DDBJ whole genome shotgun (WGS) entry which is preliminary data.</text>
</comment>
<evidence type="ECO:0000313" key="3">
    <source>
        <dbReference type="EMBL" id="CAK7219247.1"/>
    </source>
</evidence>
<evidence type="ECO:0000256" key="1">
    <source>
        <dbReference type="SAM" id="MobiDB-lite"/>
    </source>
</evidence>
<keyword evidence="4" id="KW-1185">Reference proteome</keyword>
<evidence type="ECO:0000313" key="4">
    <source>
        <dbReference type="Proteomes" id="UP001642482"/>
    </source>
</evidence>
<feature type="region of interest" description="Disordered" evidence="1">
    <location>
        <begin position="238"/>
        <end position="288"/>
    </location>
</feature>
<dbReference type="Pfam" id="PF00583">
    <property type="entry name" value="Acetyltransf_1"/>
    <property type="match status" value="1"/>
</dbReference>
<dbReference type="Gene3D" id="3.40.630.30">
    <property type="match status" value="1"/>
</dbReference>
<dbReference type="SUPFAM" id="SSF55729">
    <property type="entry name" value="Acyl-CoA N-acyltransferases (Nat)"/>
    <property type="match status" value="1"/>
</dbReference>
<feature type="compositionally biased region" description="Basic and acidic residues" evidence="1">
    <location>
        <begin position="253"/>
        <end position="266"/>
    </location>
</feature>
<name>A0ABP0BI11_9PEZI</name>
<reference evidence="3 4" key="1">
    <citation type="submission" date="2024-01" db="EMBL/GenBank/DDBJ databases">
        <authorList>
            <person name="Allen C."/>
            <person name="Tagirdzhanova G."/>
        </authorList>
    </citation>
    <scope>NUCLEOTIDE SEQUENCE [LARGE SCALE GENOMIC DNA]</scope>
</reference>
<gene>
    <name evidence="3" type="ORF">SEUCBS140593_003826</name>
</gene>
<dbReference type="PROSITE" id="PS51186">
    <property type="entry name" value="GNAT"/>
    <property type="match status" value="1"/>
</dbReference>
<accession>A0ABP0BI11</accession>
<protein>
    <recommendedName>
        <fullName evidence="2">N-acetyltransferase domain-containing protein</fullName>
    </recommendedName>
</protein>
<dbReference type="Proteomes" id="UP001642482">
    <property type="component" value="Unassembled WGS sequence"/>
</dbReference>
<dbReference type="EMBL" id="CAWUHD010000030">
    <property type="protein sequence ID" value="CAK7219247.1"/>
    <property type="molecule type" value="Genomic_DNA"/>
</dbReference>
<sequence length="653" mass="71142">MADFSTSANWQPGTVQAQNSPMQNRQAPRRGRGITPHVENNDYSMSKRGTYGSHGMLKVPRPVTTQQPGRGRLTMESLAAFEAAYQKANPLVEDDPESDQTADVRKGRTMSDFFTEVFPNDSFSELGGNMEQSGGTQDTGGEWMNRASQVFATPRDFHKSVKVWTANIHPTPPLNESDQQKWRTYDTEPDPLSCSLIHPPQAPEILIDPAQREQGPESRRATQTAQSSCLRYSILAQTGGLQPDGPGPQTATSREDTQKTAAKAERSPSPALPQSPEDAADDMMTPAILPDKPTTVYEVPAPVKEVVHDTPAVAALQSSASVSIRIAAANEGHLDQVLDIYQEEFPNGMQTDGQHPISIEGVKRFYSASRQFKLPFLVALAGSNNGEFVLGVALLQPRPMVGISEPQDLYCANCSILVRTKYRNRGIGQELLSTLISAVMGYRAPQSKPNTDTGNGPNDVDNVSLLGPTYKFVREVAPAFPEIKSYRPLIHYIIIDVVCGNVNGMVEKKHLEKLTQKFEFKYGDVFDDVIWAKEGPTTVKKIMFFRLCRPVGLGVQEQAQAGGDSSMITGGPVLPLPAQPAGTIEAVSPVKTAAPDRIMDPSRDDARFLPRRLLNDLMAVPATTNTYGHTRMVPVFKPAAAKAAEAAAAAGFW</sequence>
<feature type="domain" description="N-acetyltransferase" evidence="2">
    <location>
        <begin position="324"/>
        <end position="487"/>
    </location>
</feature>
<organism evidence="3 4">
    <name type="scientific">Sporothrix eucalyptigena</name>
    <dbReference type="NCBI Taxonomy" id="1812306"/>
    <lineage>
        <taxon>Eukaryota</taxon>
        <taxon>Fungi</taxon>
        <taxon>Dikarya</taxon>
        <taxon>Ascomycota</taxon>
        <taxon>Pezizomycotina</taxon>
        <taxon>Sordariomycetes</taxon>
        <taxon>Sordariomycetidae</taxon>
        <taxon>Ophiostomatales</taxon>
        <taxon>Ophiostomataceae</taxon>
        <taxon>Sporothrix</taxon>
    </lineage>
</organism>
<proteinExistence type="predicted"/>
<evidence type="ECO:0000259" key="2">
    <source>
        <dbReference type="PROSITE" id="PS51186"/>
    </source>
</evidence>
<feature type="region of interest" description="Disordered" evidence="1">
    <location>
        <begin position="1"/>
        <end position="69"/>
    </location>
</feature>